<evidence type="ECO:0000313" key="3">
    <source>
        <dbReference type="EMBL" id="DBA15159.1"/>
    </source>
</evidence>
<dbReference type="AlphaFoldDB" id="A0AAV2ZLP2"/>
<keyword evidence="4" id="KW-1185">Reference proteome</keyword>
<evidence type="ECO:0000256" key="2">
    <source>
        <dbReference type="ARBA" id="ARBA00022737"/>
    </source>
</evidence>
<keyword evidence="2" id="KW-0677">Repeat</keyword>
<protein>
    <submittedName>
        <fullName evidence="3">Uncharacterized protein</fullName>
    </submittedName>
</protein>
<dbReference type="InterPro" id="IPR015915">
    <property type="entry name" value="Kelch-typ_b-propeller"/>
</dbReference>
<evidence type="ECO:0000313" key="4">
    <source>
        <dbReference type="Proteomes" id="UP001181693"/>
    </source>
</evidence>
<evidence type="ECO:0000256" key="1">
    <source>
        <dbReference type="ARBA" id="ARBA00022441"/>
    </source>
</evidence>
<dbReference type="Pfam" id="PF01344">
    <property type="entry name" value="Kelch_1"/>
    <property type="match status" value="2"/>
</dbReference>
<dbReference type="Proteomes" id="UP001181693">
    <property type="component" value="Unassembled WGS sequence"/>
</dbReference>
<sequence length="409" mass="46015">MLCLLTEYYSSKQPSENGPVEEVARGSFIRIPKGLQSFGEAMRFQLTLGNCLEILKLARKNSVPELLKAVYTVISDNYLNVLKNSAVYGQLTGLEREKILQLRMRGNVSLCVVETKSIFGLNKCTKFPVEKAKCKPQLYSLHIETNQWRAVTSIPEEACLKGCSICSMHNYLFIAGGLRETNEGLMCSNKLFCYNPLTDIWIQLSPMNEGRSQLKLIPLDGYLYAIGGECLHTVEKYDPRLNKWTFVAPLPKGTFAVAHEAAACGGEIFISGGHLFFRLLKYSPVHDQWEECPFNASKGRSCDMVAVGSILYRFDMHKDSFVNILKYNTMARMWSEYTATFPGSKLPFRCALWEGNIYCINRETTAKFSIEGEKALFEEGGFSKIPTRGEGSPHPTVLYLRESVSQTSV</sequence>
<dbReference type="PANTHER" id="PTHR45972:SF7">
    <property type="match status" value="1"/>
</dbReference>
<name>A0AAV2ZLP2_PYXAD</name>
<accession>A0AAV2ZLP2</accession>
<dbReference type="SUPFAM" id="SSF117281">
    <property type="entry name" value="Kelch motif"/>
    <property type="match status" value="1"/>
</dbReference>
<dbReference type="Gene3D" id="2.120.10.80">
    <property type="entry name" value="Kelch-type beta propeller"/>
    <property type="match status" value="1"/>
</dbReference>
<dbReference type="InterPro" id="IPR006652">
    <property type="entry name" value="Kelch_1"/>
</dbReference>
<organism evidence="3 4">
    <name type="scientific">Pyxicephalus adspersus</name>
    <name type="common">African bullfrog</name>
    <dbReference type="NCBI Taxonomy" id="30357"/>
    <lineage>
        <taxon>Eukaryota</taxon>
        <taxon>Metazoa</taxon>
        <taxon>Chordata</taxon>
        <taxon>Craniata</taxon>
        <taxon>Vertebrata</taxon>
        <taxon>Euteleostomi</taxon>
        <taxon>Amphibia</taxon>
        <taxon>Batrachia</taxon>
        <taxon>Anura</taxon>
        <taxon>Neobatrachia</taxon>
        <taxon>Ranoidea</taxon>
        <taxon>Pyxicephalidae</taxon>
        <taxon>Pyxicephalinae</taxon>
        <taxon>Pyxicephalus</taxon>
    </lineage>
</organism>
<proteinExistence type="predicted"/>
<dbReference type="PANTHER" id="PTHR45972">
    <property type="entry name" value="BTB_2 DOMAIN-CONTAINING PROTEIN"/>
    <property type="match status" value="1"/>
</dbReference>
<dbReference type="EMBL" id="DYDO01000012">
    <property type="protein sequence ID" value="DBA15159.1"/>
    <property type="molecule type" value="Genomic_DNA"/>
</dbReference>
<dbReference type="SMART" id="SM00612">
    <property type="entry name" value="Kelch"/>
    <property type="match status" value="3"/>
</dbReference>
<comment type="caution">
    <text evidence="3">The sequence shown here is derived from an EMBL/GenBank/DDBJ whole genome shotgun (WGS) entry which is preliminary data.</text>
</comment>
<gene>
    <name evidence="3" type="ORF">GDO54_004407</name>
</gene>
<dbReference type="InterPro" id="IPR052310">
    <property type="entry name" value="Kelch/BTB_domain_protein"/>
</dbReference>
<reference evidence="3" key="1">
    <citation type="thesis" date="2020" institute="ProQuest LLC" country="789 East Eisenhower Parkway, Ann Arbor, MI, USA">
        <title>Comparative Genomics and Chromosome Evolution.</title>
        <authorList>
            <person name="Mudd A.B."/>
        </authorList>
    </citation>
    <scope>NUCLEOTIDE SEQUENCE</scope>
    <source>
        <strain evidence="3">1538</strain>
        <tissue evidence="3">Blood</tissue>
    </source>
</reference>
<keyword evidence="1" id="KW-0880">Kelch repeat</keyword>